<sequence length="182" mass="21682">MDGLTAFNQLPGTNQSDYWNVTAPDTIRYIPPDSVSGTSQLNHTQTPDKQTETPIDNMTTSDGLEIRNYTPLYWDWKFQNVTDGNLITKMQQPLYSIDQYFGDPGHWYVYYHEYARWETGYWEETDNGRVWHHVSWEEGYLYSWRYLTDFYLSEWEIRKTWTVPSGVQEHRLDVETVQQVAK</sequence>
<evidence type="ECO:0000256" key="1">
    <source>
        <dbReference type="SAM" id="MobiDB-lite"/>
    </source>
</evidence>
<evidence type="ECO:0000313" key="2">
    <source>
        <dbReference type="EMBL" id="ATY84505.1"/>
    </source>
</evidence>
<keyword evidence="3" id="KW-1185">Reference proteome</keyword>
<evidence type="ECO:0000313" key="3">
    <source>
        <dbReference type="Proteomes" id="UP000231932"/>
    </source>
</evidence>
<dbReference type="RefSeq" id="WP_100667324.1">
    <property type="nucleotide sequence ID" value="NZ_CP024955.1"/>
</dbReference>
<organism evidence="2 3">
    <name type="scientific">Kyrpidia spormannii</name>
    <dbReference type="NCBI Taxonomy" id="2055160"/>
    <lineage>
        <taxon>Bacteria</taxon>
        <taxon>Bacillati</taxon>
        <taxon>Bacillota</taxon>
        <taxon>Bacilli</taxon>
        <taxon>Bacillales</taxon>
        <taxon>Alicyclobacillaceae</taxon>
        <taxon>Kyrpidia</taxon>
    </lineage>
</organism>
<gene>
    <name evidence="2" type="ORF">CVV65_05665</name>
</gene>
<feature type="region of interest" description="Disordered" evidence="1">
    <location>
        <begin position="30"/>
        <end position="60"/>
    </location>
</feature>
<dbReference type="AlphaFoldDB" id="A0A2K8N5Z1"/>
<dbReference type="Proteomes" id="UP000231932">
    <property type="component" value="Chromosome"/>
</dbReference>
<proteinExistence type="predicted"/>
<protein>
    <submittedName>
        <fullName evidence="2">Uncharacterized protein</fullName>
    </submittedName>
</protein>
<dbReference type="KEGG" id="kyr:CVV65_05665"/>
<feature type="compositionally biased region" description="Polar residues" evidence="1">
    <location>
        <begin position="35"/>
        <end position="60"/>
    </location>
</feature>
<accession>A0A2K8N5Z1</accession>
<dbReference type="EMBL" id="CP024955">
    <property type="protein sequence ID" value="ATY84505.1"/>
    <property type="molecule type" value="Genomic_DNA"/>
</dbReference>
<reference evidence="3" key="1">
    <citation type="submission" date="2017-11" db="EMBL/GenBank/DDBJ databases">
        <title>Complete Genome Sequence of Kyrpidia sp. Strain EA-1, a thermophilic, hydrogen-oxidizing Bacterium, isolated from the Azores.</title>
        <authorList>
            <person name="Reiner J.E."/>
            <person name="Lapp C.J."/>
            <person name="Bunk B."/>
            <person name="Gescher J."/>
        </authorList>
    </citation>
    <scope>NUCLEOTIDE SEQUENCE [LARGE SCALE GENOMIC DNA]</scope>
    <source>
        <strain evidence="3">EA-1</strain>
    </source>
</reference>
<name>A0A2K8N5Z1_9BACL</name>
<dbReference type="OrthoDB" id="9959460at2"/>